<keyword evidence="3 9" id="KW-1003">Cell membrane</keyword>
<keyword evidence="4 9" id="KW-0812">Transmembrane</keyword>
<evidence type="ECO:0000256" key="8">
    <source>
        <dbReference type="ARBA" id="ARBA00023136"/>
    </source>
</evidence>
<accession>A0A956NFI5</accession>
<sequence>MSSVTTKPEAATSGNWISRLQVFLGDVRSEAKKVTWPSRDEVRDATIAVVIASALLAVFIFGVDQIMNFLIKAIL</sequence>
<dbReference type="GO" id="GO:0008320">
    <property type="term" value="F:protein transmembrane transporter activity"/>
    <property type="evidence" value="ECO:0007669"/>
    <property type="project" value="UniProtKB-UniRule"/>
</dbReference>
<dbReference type="InterPro" id="IPR001901">
    <property type="entry name" value="Translocase_SecE/Sec61-g"/>
</dbReference>
<dbReference type="AlphaFoldDB" id="A0A956NFI5"/>
<dbReference type="GO" id="GO:0006605">
    <property type="term" value="P:protein targeting"/>
    <property type="evidence" value="ECO:0007669"/>
    <property type="project" value="UniProtKB-UniRule"/>
</dbReference>
<keyword evidence="5 9" id="KW-0653">Protein transport</keyword>
<keyword evidence="7 9" id="KW-0811">Translocation</keyword>
<evidence type="ECO:0000256" key="5">
    <source>
        <dbReference type="ARBA" id="ARBA00022927"/>
    </source>
</evidence>
<evidence type="ECO:0000256" key="2">
    <source>
        <dbReference type="ARBA" id="ARBA00022448"/>
    </source>
</evidence>
<keyword evidence="2 9" id="KW-0813">Transport</keyword>
<protein>
    <recommendedName>
        <fullName evidence="9">Protein translocase subunit SecE</fullName>
    </recommendedName>
</protein>
<keyword evidence="6 9" id="KW-1133">Transmembrane helix</keyword>
<evidence type="ECO:0000256" key="1">
    <source>
        <dbReference type="ARBA" id="ARBA00004370"/>
    </source>
</evidence>
<dbReference type="Proteomes" id="UP000739538">
    <property type="component" value="Unassembled WGS sequence"/>
</dbReference>
<dbReference type="PANTHER" id="PTHR33910:SF1">
    <property type="entry name" value="PROTEIN TRANSLOCASE SUBUNIT SECE"/>
    <property type="match status" value="1"/>
</dbReference>
<dbReference type="NCBIfam" id="TIGR00964">
    <property type="entry name" value="secE_bact"/>
    <property type="match status" value="1"/>
</dbReference>
<evidence type="ECO:0000256" key="6">
    <source>
        <dbReference type="ARBA" id="ARBA00022989"/>
    </source>
</evidence>
<proteinExistence type="inferred from homology"/>
<reference evidence="10" key="2">
    <citation type="journal article" date="2021" name="Microbiome">
        <title>Successional dynamics and alternative stable states in a saline activated sludge microbial community over 9 years.</title>
        <authorList>
            <person name="Wang Y."/>
            <person name="Ye J."/>
            <person name="Ju F."/>
            <person name="Liu L."/>
            <person name="Boyd J.A."/>
            <person name="Deng Y."/>
            <person name="Parks D.H."/>
            <person name="Jiang X."/>
            <person name="Yin X."/>
            <person name="Woodcroft B.J."/>
            <person name="Tyson G.W."/>
            <person name="Hugenholtz P."/>
            <person name="Polz M.F."/>
            <person name="Zhang T."/>
        </authorList>
    </citation>
    <scope>NUCLEOTIDE SEQUENCE</scope>
    <source>
        <strain evidence="10">HKST-UBA02</strain>
    </source>
</reference>
<dbReference type="InterPro" id="IPR005807">
    <property type="entry name" value="SecE_bac"/>
</dbReference>
<dbReference type="PANTHER" id="PTHR33910">
    <property type="entry name" value="PROTEIN TRANSLOCASE SUBUNIT SECE"/>
    <property type="match status" value="1"/>
</dbReference>
<comment type="similarity">
    <text evidence="9">Belongs to the SecE/SEC61-gamma family.</text>
</comment>
<evidence type="ECO:0000256" key="3">
    <source>
        <dbReference type="ARBA" id="ARBA00022475"/>
    </source>
</evidence>
<dbReference type="HAMAP" id="MF_00422">
    <property type="entry name" value="SecE"/>
    <property type="match status" value="1"/>
</dbReference>
<evidence type="ECO:0000313" key="10">
    <source>
        <dbReference type="EMBL" id="MCA9758019.1"/>
    </source>
</evidence>
<organism evidence="10 11">
    <name type="scientific">Eiseniibacteriota bacterium</name>
    <dbReference type="NCBI Taxonomy" id="2212470"/>
    <lineage>
        <taxon>Bacteria</taxon>
        <taxon>Candidatus Eiseniibacteriota</taxon>
    </lineage>
</organism>
<dbReference type="Gene3D" id="1.20.5.1030">
    <property type="entry name" value="Preprotein translocase secy subunit"/>
    <property type="match status" value="1"/>
</dbReference>
<evidence type="ECO:0000256" key="4">
    <source>
        <dbReference type="ARBA" id="ARBA00022692"/>
    </source>
</evidence>
<dbReference type="Pfam" id="PF00584">
    <property type="entry name" value="SecE"/>
    <property type="match status" value="1"/>
</dbReference>
<dbReference type="PROSITE" id="PS01067">
    <property type="entry name" value="SECE_SEC61G"/>
    <property type="match status" value="1"/>
</dbReference>
<dbReference type="GO" id="GO:0005886">
    <property type="term" value="C:plasma membrane"/>
    <property type="evidence" value="ECO:0007669"/>
    <property type="project" value="UniProtKB-SubCell"/>
</dbReference>
<dbReference type="InterPro" id="IPR038379">
    <property type="entry name" value="SecE_sf"/>
</dbReference>
<dbReference type="GO" id="GO:0009306">
    <property type="term" value="P:protein secretion"/>
    <property type="evidence" value="ECO:0007669"/>
    <property type="project" value="UniProtKB-UniRule"/>
</dbReference>
<dbReference type="EMBL" id="JAGQHS010000136">
    <property type="protein sequence ID" value="MCA9758019.1"/>
    <property type="molecule type" value="Genomic_DNA"/>
</dbReference>
<dbReference type="GO" id="GO:0065002">
    <property type="term" value="P:intracellular protein transmembrane transport"/>
    <property type="evidence" value="ECO:0007669"/>
    <property type="project" value="UniProtKB-UniRule"/>
</dbReference>
<comment type="subunit">
    <text evidence="9">Component of the Sec protein translocase complex. Heterotrimer consisting of SecY, SecE and SecG subunits. The heterotrimers can form oligomers, although 1 heterotrimer is thought to be able to translocate proteins. Interacts with the ribosome. Interacts with SecDF, and other proteins may be involved. Interacts with SecA.</text>
</comment>
<keyword evidence="8 9" id="KW-0472">Membrane</keyword>
<evidence type="ECO:0000256" key="9">
    <source>
        <dbReference type="HAMAP-Rule" id="MF_00422"/>
    </source>
</evidence>
<gene>
    <name evidence="9 10" type="primary">secE</name>
    <name evidence="10" type="ORF">KDA27_19660</name>
</gene>
<comment type="subcellular location">
    <subcellularLocation>
        <location evidence="9">Cell membrane</location>
        <topology evidence="9">Single-pass membrane protein</topology>
    </subcellularLocation>
    <subcellularLocation>
        <location evidence="1">Membrane</location>
    </subcellularLocation>
</comment>
<name>A0A956NFI5_UNCEI</name>
<evidence type="ECO:0000313" key="11">
    <source>
        <dbReference type="Proteomes" id="UP000739538"/>
    </source>
</evidence>
<reference evidence="10" key="1">
    <citation type="submission" date="2020-04" db="EMBL/GenBank/DDBJ databases">
        <authorList>
            <person name="Zhang T."/>
        </authorList>
    </citation>
    <scope>NUCLEOTIDE SEQUENCE</scope>
    <source>
        <strain evidence="10">HKST-UBA02</strain>
    </source>
</reference>
<comment type="function">
    <text evidence="9">Essential subunit of the Sec protein translocation channel SecYEG. Clamps together the 2 halves of SecY. May contact the channel plug during translocation.</text>
</comment>
<comment type="caution">
    <text evidence="10">The sequence shown here is derived from an EMBL/GenBank/DDBJ whole genome shotgun (WGS) entry which is preliminary data.</text>
</comment>
<feature type="transmembrane region" description="Helical" evidence="9">
    <location>
        <begin position="45"/>
        <end position="63"/>
    </location>
</feature>
<evidence type="ECO:0000256" key="7">
    <source>
        <dbReference type="ARBA" id="ARBA00023010"/>
    </source>
</evidence>
<dbReference type="GO" id="GO:0043952">
    <property type="term" value="P:protein transport by the Sec complex"/>
    <property type="evidence" value="ECO:0007669"/>
    <property type="project" value="UniProtKB-UniRule"/>
</dbReference>